<feature type="binding site" description="axial binding residue" evidence="9">
    <location>
        <position position="322"/>
    </location>
    <ligand>
        <name>heme</name>
        <dbReference type="ChEBI" id="CHEBI:30413"/>
    </ligand>
    <ligandPart>
        <name>Fe</name>
        <dbReference type="ChEBI" id="CHEBI:18248"/>
    </ligandPart>
</feature>
<dbReference type="InterPro" id="IPR001128">
    <property type="entry name" value="Cyt_P450"/>
</dbReference>
<gene>
    <name evidence="11" type="ORF">GDO86_010546</name>
</gene>
<dbReference type="PRINTS" id="PR01686">
    <property type="entry name" value="EP450ICYP2D"/>
</dbReference>
<dbReference type="GO" id="GO:0006805">
    <property type="term" value="P:xenobiotic metabolic process"/>
    <property type="evidence" value="ECO:0007669"/>
    <property type="project" value="TreeGrafter"/>
</dbReference>
<dbReference type="GO" id="GO:0006082">
    <property type="term" value="P:organic acid metabolic process"/>
    <property type="evidence" value="ECO:0007669"/>
    <property type="project" value="TreeGrafter"/>
</dbReference>
<dbReference type="InterPro" id="IPR002401">
    <property type="entry name" value="Cyt_P450_E_grp-I"/>
</dbReference>
<sequence length="377" mass="43196">MVFSNGENWKAMRRFTLSTLRDLGRKLIENKINEESDYLVEKIKSIKRNPFDAKMILNASVANIIGAILFGKRMDYEDPKFIRLACLVSDYVRLLGSPMVTLYNLFPALGFLPGSHKTVMKLVEELYSFIRSRAAENQKHLDENDQRSLIEAFFLHQKQVKKEGNCVPYFHEKNLLSLVKSLFSAGMETTSSTLRWGLYFMIKYSDIQEKVQDEISRVIGSAQPHYSHRTEMPYTNAVVHEIQRFADIVPLSLPHETTCDVNFKGYFIPKRTLIIPLLSSVLRDKTQFDNPEEFSPNNFLDAEGNFVKKEAFMAFSAGRRVCAGETLAWMELFIFFTSLLQKFSFRPPPGVTHIDLTGVTGLTIAPEQNMICAFPRT</sequence>
<dbReference type="InterPro" id="IPR017972">
    <property type="entry name" value="Cyt_P450_CS"/>
</dbReference>
<evidence type="ECO:0000256" key="6">
    <source>
        <dbReference type="ARBA" id="ARBA00023002"/>
    </source>
</evidence>
<evidence type="ECO:0000256" key="4">
    <source>
        <dbReference type="ARBA" id="ARBA00022617"/>
    </source>
</evidence>
<accession>A0A8T2JQY2</accession>
<evidence type="ECO:0000256" key="5">
    <source>
        <dbReference type="ARBA" id="ARBA00022723"/>
    </source>
</evidence>
<proteinExistence type="inferred from homology"/>
<dbReference type="PANTHER" id="PTHR24300">
    <property type="entry name" value="CYTOCHROME P450 508A4-RELATED"/>
    <property type="match status" value="1"/>
</dbReference>
<dbReference type="GO" id="GO:0016712">
    <property type="term" value="F:oxidoreductase activity, acting on paired donors, with incorporation or reduction of molecular oxygen, reduced flavin or flavoprotein as one donor, and incorporation of one atom of oxygen"/>
    <property type="evidence" value="ECO:0007669"/>
    <property type="project" value="InterPro"/>
</dbReference>
<dbReference type="PRINTS" id="PR00385">
    <property type="entry name" value="P450"/>
</dbReference>
<dbReference type="InterPro" id="IPR050182">
    <property type="entry name" value="Cytochrome_P450_fam2"/>
</dbReference>
<keyword evidence="8" id="KW-0472">Membrane</keyword>
<dbReference type="GO" id="GO:0005737">
    <property type="term" value="C:cytoplasm"/>
    <property type="evidence" value="ECO:0007669"/>
    <property type="project" value="TreeGrafter"/>
</dbReference>
<evidence type="ECO:0000256" key="1">
    <source>
        <dbReference type="ARBA" id="ARBA00001971"/>
    </source>
</evidence>
<keyword evidence="12" id="KW-1185">Reference proteome</keyword>
<organism evidence="11 12">
    <name type="scientific">Hymenochirus boettgeri</name>
    <name type="common">Congo dwarf clawed frog</name>
    <dbReference type="NCBI Taxonomy" id="247094"/>
    <lineage>
        <taxon>Eukaryota</taxon>
        <taxon>Metazoa</taxon>
        <taxon>Chordata</taxon>
        <taxon>Craniata</taxon>
        <taxon>Vertebrata</taxon>
        <taxon>Euteleostomi</taxon>
        <taxon>Amphibia</taxon>
        <taxon>Batrachia</taxon>
        <taxon>Anura</taxon>
        <taxon>Pipoidea</taxon>
        <taxon>Pipidae</taxon>
        <taxon>Pipinae</taxon>
        <taxon>Hymenochirus</taxon>
    </lineage>
</organism>
<dbReference type="InterPro" id="IPR036396">
    <property type="entry name" value="Cyt_P450_sf"/>
</dbReference>
<dbReference type="GO" id="GO:0005506">
    <property type="term" value="F:iron ion binding"/>
    <property type="evidence" value="ECO:0007669"/>
    <property type="project" value="InterPro"/>
</dbReference>
<dbReference type="Pfam" id="PF00067">
    <property type="entry name" value="p450"/>
    <property type="match status" value="1"/>
</dbReference>
<evidence type="ECO:0000256" key="7">
    <source>
        <dbReference type="ARBA" id="ARBA00023004"/>
    </source>
</evidence>
<comment type="cofactor">
    <cofactor evidence="1 9">
        <name>heme</name>
        <dbReference type="ChEBI" id="CHEBI:30413"/>
    </cofactor>
</comment>
<dbReference type="AlphaFoldDB" id="A0A8T2JQY2"/>
<evidence type="ECO:0000256" key="3">
    <source>
        <dbReference type="ARBA" id="ARBA00010617"/>
    </source>
</evidence>
<evidence type="ECO:0000313" key="12">
    <source>
        <dbReference type="Proteomes" id="UP000812440"/>
    </source>
</evidence>
<keyword evidence="5 9" id="KW-0479">Metal-binding</keyword>
<evidence type="ECO:0000256" key="8">
    <source>
        <dbReference type="ARBA" id="ARBA00023136"/>
    </source>
</evidence>
<dbReference type="FunFam" id="1.10.630.10:FF:000176">
    <property type="entry name" value="Uncharacterized protein"/>
    <property type="match status" value="1"/>
</dbReference>
<evidence type="ECO:0000256" key="9">
    <source>
        <dbReference type="PIRSR" id="PIRSR602401-1"/>
    </source>
</evidence>
<dbReference type="PRINTS" id="PR00463">
    <property type="entry name" value="EP450I"/>
</dbReference>
<protein>
    <submittedName>
        <fullName evidence="11">Uncharacterized protein</fullName>
    </submittedName>
</protein>
<keyword evidence="4 9" id="KW-0349">Heme</keyword>
<dbReference type="GO" id="GO:0016020">
    <property type="term" value="C:membrane"/>
    <property type="evidence" value="ECO:0007669"/>
    <property type="project" value="UniProtKB-SubCell"/>
</dbReference>
<comment type="similarity">
    <text evidence="3 10">Belongs to the cytochrome P450 family.</text>
</comment>
<dbReference type="PROSITE" id="PS00086">
    <property type="entry name" value="CYTOCHROME_P450"/>
    <property type="match status" value="1"/>
</dbReference>
<comment type="subcellular location">
    <subcellularLocation>
        <location evidence="2">Membrane</location>
    </subcellularLocation>
</comment>
<evidence type="ECO:0000256" key="10">
    <source>
        <dbReference type="RuleBase" id="RU000461"/>
    </source>
</evidence>
<dbReference type="EMBL" id="JAACNH010000004">
    <property type="protein sequence ID" value="KAG8445797.1"/>
    <property type="molecule type" value="Genomic_DNA"/>
</dbReference>
<reference evidence="11" key="1">
    <citation type="thesis" date="2020" institute="ProQuest LLC" country="789 East Eisenhower Parkway, Ann Arbor, MI, USA">
        <title>Comparative Genomics and Chromosome Evolution.</title>
        <authorList>
            <person name="Mudd A.B."/>
        </authorList>
    </citation>
    <scope>NUCLEOTIDE SEQUENCE</scope>
    <source>
        <strain evidence="11">Female2</strain>
        <tissue evidence="11">Blood</tissue>
    </source>
</reference>
<keyword evidence="6 10" id="KW-0560">Oxidoreductase</keyword>
<dbReference type="PANTHER" id="PTHR24300:SF387">
    <property type="entry name" value="INACTIVE CYTOCHROME P450 2G1"/>
    <property type="match status" value="1"/>
</dbReference>
<keyword evidence="7 9" id="KW-0408">Iron</keyword>
<dbReference type="SUPFAM" id="SSF48264">
    <property type="entry name" value="Cytochrome P450"/>
    <property type="match status" value="1"/>
</dbReference>
<evidence type="ECO:0000256" key="2">
    <source>
        <dbReference type="ARBA" id="ARBA00004370"/>
    </source>
</evidence>
<dbReference type="Proteomes" id="UP000812440">
    <property type="component" value="Chromosome 5"/>
</dbReference>
<comment type="caution">
    <text evidence="11">The sequence shown here is derived from an EMBL/GenBank/DDBJ whole genome shotgun (WGS) entry which is preliminary data.</text>
</comment>
<name>A0A8T2JQY2_9PIPI</name>
<evidence type="ECO:0000313" key="11">
    <source>
        <dbReference type="EMBL" id="KAG8445797.1"/>
    </source>
</evidence>
<dbReference type="GO" id="GO:0020037">
    <property type="term" value="F:heme binding"/>
    <property type="evidence" value="ECO:0007669"/>
    <property type="project" value="InterPro"/>
</dbReference>
<dbReference type="InterPro" id="IPR008069">
    <property type="entry name" value="Cyt_P450_E_grp-I_CYP2D-like"/>
</dbReference>
<dbReference type="OrthoDB" id="1055148at2759"/>
<keyword evidence="10" id="KW-0503">Monooxygenase</keyword>
<dbReference type="Gene3D" id="1.10.630.10">
    <property type="entry name" value="Cytochrome P450"/>
    <property type="match status" value="1"/>
</dbReference>